<dbReference type="OrthoDB" id="2566866at2759"/>
<feature type="signal peptide" evidence="6">
    <location>
        <begin position="1"/>
        <end position="22"/>
    </location>
</feature>
<proteinExistence type="predicted"/>
<dbReference type="Pfam" id="PF14378">
    <property type="entry name" value="PAP2_3"/>
    <property type="match status" value="3"/>
</dbReference>
<evidence type="ECO:0000256" key="6">
    <source>
        <dbReference type="SAM" id="SignalP"/>
    </source>
</evidence>
<keyword evidence="3 5" id="KW-1133">Transmembrane helix</keyword>
<evidence type="ECO:0000259" key="7">
    <source>
        <dbReference type="Pfam" id="PF14378"/>
    </source>
</evidence>
<feature type="domain" description="Inositolphosphotransferase Aur1/Ipt1" evidence="7">
    <location>
        <begin position="165"/>
        <end position="223"/>
    </location>
</feature>
<protein>
    <recommendedName>
        <fullName evidence="7">Inositolphosphotransferase Aur1/Ipt1 domain-containing protein</fullName>
    </recommendedName>
</protein>
<comment type="caution">
    <text evidence="8">The sequence shown here is derived from an EMBL/GenBank/DDBJ whole genome shotgun (WGS) entry which is preliminary data.</text>
</comment>
<sequence length="461" mass="52510">MGLGASLEPLVVVTLLLGGTWINRSSDLSPLYAWNTTRSSSVKCADFSDKTVDSIDDELPTITGADNGSASGPSYRSLPPSLTIDQEHPRRARQIGLLSWKREVMTPNTAVFRNRCFSRLLRRFPFLVECWYWTLVYWTYQLARAFTAATLKDATVHIARKHSLQLIKLEESLQIFWEVQIQDYFLHHPILMTWNNRLYSFIHIPGTIAYLVWLYYYTTTTNRHDDRSFIKENGYPSCSYARHPALYQARRRTLALCNLLAFVMFTFWPCMPPRLLSDTSVNGSVGELSRSYGFVDTVRGVNGASSVWTQNRFCNQYAAMPSLHFGYSLMIGITIMTIPLSSQQHRSGSLLSHLNFSLFGLASKIDRPSWQRITCISLGVTYPFMILIAIIATANHFILDALAGAIICAFGWWGNSVLLNLLPLEDYLFWILKTHKPEQGSVHLRPLFVYGDSDEEHAMML</sequence>
<evidence type="ECO:0000256" key="1">
    <source>
        <dbReference type="ARBA" id="ARBA00004141"/>
    </source>
</evidence>
<dbReference type="AlphaFoldDB" id="A0A1B7P7P3"/>
<feature type="transmembrane region" description="Helical" evidence="5">
    <location>
        <begin position="325"/>
        <end position="342"/>
    </location>
</feature>
<keyword evidence="9" id="KW-1185">Reference proteome</keyword>
<keyword evidence="4 5" id="KW-0472">Membrane</keyword>
<feature type="chain" id="PRO_5008598457" description="Inositolphosphotransferase Aur1/Ipt1 domain-containing protein" evidence="6">
    <location>
        <begin position="23"/>
        <end position="461"/>
    </location>
</feature>
<evidence type="ECO:0000313" key="9">
    <source>
        <dbReference type="Proteomes" id="UP000091918"/>
    </source>
</evidence>
<evidence type="ECO:0000313" key="8">
    <source>
        <dbReference type="EMBL" id="OAX85056.1"/>
    </source>
</evidence>
<evidence type="ECO:0000256" key="5">
    <source>
        <dbReference type="SAM" id="Phobius"/>
    </source>
</evidence>
<dbReference type="InterPro" id="IPR026841">
    <property type="entry name" value="Aur1/Ipt1"/>
</dbReference>
<dbReference type="CDD" id="cd03386">
    <property type="entry name" value="PAP2_Aur1_like"/>
    <property type="match status" value="1"/>
</dbReference>
<dbReference type="Proteomes" id="UP000091918">
    <property type="component" value="Unassembled WGS sequence"/>
</dbReference>
<feature type="transmembrane region" description="Helical" evidence="5">
    <location>
        <begin position="401"/>
        <end position="422"/>
    </location>
</feature>
<accession>A0A1B7P7P3</accession>
<dbReference type="GO" id="GO:0016020">
    <property type="term" value="C:membrane"/>
    <property type="evidence" value="ECO:0007669"/>
    <property type="project" value="UniProtKB-SubCell"/>
</dbReference>
<dbReference type="PANTHER" id="PTHR31310:SF7">
    <property type="entry name" value="PA-PHOSPHATASE RELATED-FAMILY PROTEIN DDB_G0268928"/>
    <property type="match status" value="1"/>
</dbReference>
<organism evidence="8 9">
    <name type="scientific">Emergomyces africanus</name>
    <dbReference type="NCBI Taxonomy" id="1955775"/>
    <lineage>
        <taxon>Eukaryota</taxon>
        <taxon>Fungi</taxon>
        <taxon>Dikarya</taxon>
        <taxon>Ascomycota</taxon>
        <taxon>Pezizomycotina</taxon>
        <taxon>Eurotiomycetes</taxon>
        <taxon>Eurotiomycetidae</taxon>
        <taxon>Onygenales</taxon>
        <taxon>Ajellomycetaceae</taxon>
        <taxon>Emergomyces</taxon>
    </lineage>
</organism>
<feature type="transmembrane region" description="Helical" evidence="5">
    <location>
        <begin position="198"/>
        <end position="217"/>
    </location>
</feature>
<comment type="subcellular location">
    <subcellularLocation>
        <location evidence="1">Membrane</location>
        <topology evidence="1">Multi-pass membrane protein</topology>
    </subcellularLocation>
</comment>
<evidence type="ECO:0000256" key="2">
    <source>
        <dbReference type="ARBA" id="ARBA00022692"/>
    </source>
</evidence>
<feature type="transmembrane region" description="Helical" evidence="5">
    <location>
        <begin position="373"/>
        <end position="395"/>
    </location>
</feature>
<dbReference type="PANTHER" id="PTHR31310">
    <property type="match status" value="1"/>
</dbReference>
<feature type="domain" description="Inositolphosphotransferase Aur1/Ipt1" evidence="7">
    <location>
        <begin position="240"/>
        <end position="337"/>
    </location>
</feature>
<reference evidence="8 9" key="1">
    <citation type="submission" date="2015-07" db="EMBL/GenBank/DDBJ databases">
        <title>Emmonsia species relationships and genome sequence.</title>
        <authorList>
            <person name="Cuomo C.A."/>
            <person name="Schwartz I.S."/>
            <person name="Kenyon C."/>
            <person name="de Hoog G.S."/>
            <person name="Govender N.P."/>
            <person name="Botha A."/>
            <person name="Moreno L."/>
            <person name="de Vries M."/>
            <person name="Munoz J.F."/>
            <person name="Stielow J.B."/>
        </authorList>
    </citation>
    <scope>NUCLEOTIDE SEQUENCE [LARGE SCALE GENOMIC DNA]</scope>
    <source>
        <strain evidence="8 9">CBS 136260</strain>
    </source>
</reference>
<feature type="domain" description="Inositolphosphotransferase Aur1/Ipt1" evidence="7">
    <location>
        <begin position="374"/>
        <end position="412"/>
    </location>
</feature>
<feature type="transmembrane region" description="Helical" evidence="5">
    <location>
        <begin position="253"/>
        <end position="271"/>
    </location>
</feature>
<gene>
    <name evidence="8" type="ORF">ACJ72_00557</name>
</gene>
<name>A0A1B7P7P3_9EURO</name>
<dbReference type="EMBL" id="LGUA01000030">
    <property type="protein sequence ID" value="OAX85056.1"/>
    <property type="molecule type" value="Genomic_DNA"/>
</dbReference>
<evidence type="ECO:0000256" key="3">
    <source>
        <dbReference type="ARBA" id="ARBA00022989"/>
    </source>
</evidence>
<keyword evidence="6" id="KW-0732">Signal</keyword>
<keyword evidence="2 5" id="KW-0812">Transmembrane</keyword>
<dbReference type="InterPro" id="IPR052185">
    <property type="entry name" value="IPC_Synthase-Related"/>
</dbReference>
<evidence type="ECO:0000256" key="4">
    <source>
        <dbReference type="ARBA" id="ARBA00023136"/>
    </source>
</evidence>